<gene>
    <name evidence="4" type="ORF">BDV29DRAFT_201710</name>
</gene>
<keyword evidence="1" id="KW-0853">WD repeat</keyword>
<dbReference type="Proteomes" id="UP000326565">
    <property type="component" value="Unassembled WGS sequence"/>
</dbReference>
<evidence type="ECO:0008006" key="6">
    <source>
        <dbReference type="Google" id="ProtNLM"/>
    </source>
</evidence>
<dbReference type="GO" id="GO:0061685">
    <property type="term" value="F:diphthine methylesterase activity"/>
    <property type="evidence" value="ECO:0007669"/>
    <property type="project" value="TreeGrafter"/>
</dbReference>
<accession>A0A5N5X2J6</accession>
<dbReference type="Gene3D" id="2.130.10.10">
    <property type="entry name" value="YVTN repeat-like/Quinoprotein amine dehydrogenase"/>
    <property type="match status" value="1"/>
</dbReference>
<organism evidence="4 5">
    <name type="scientific">Aspergillus leporis</name>
    <dbReference type="NCBI Taxonomy" id="41062"/>
    <lineage>
        <taxon>Eukaryota</taxon>
        <taxon>Fungi</taxon>
        <taxon>Dikarya</taxon>
        <taxon>Ascomycota</taxon>
        <taxon>Pezizomycotina</taxon>
        <taxon>Eurotiomycetes</taxon>
        <taxon>Eurotiomycetidae</taxon>
        <taxon>Eurotiales</taxon>
        <taxon>Aspergillaceae</taxon>
        <taxon>Aspergillus</taxon>
        <taxon>Aspergillus subgen. Circumdati</taxon>
    </lineage>
</organism>
<dbReference type="PANTHER" id="PTHR46042:SF1">
    <property type="entry name" value="DIPHTHINE METHYLTRANSFERASE"/>
    <property type="match status" value="1"/>
</dbReference>
<dbReference type="InterPro" id="IPR052415">
    <property type="entry name" value="Diphthine_MTase"/>
</dbReference>
<dbReference type="GO" id="GO:0005737">
    <property type="term" value="C:cytoplasm"/>
    <property type="evidence" value="ECO:0007669"/>
    <property type="project" value="TreeGrafter"/>
</dbReference>
<evidence type="ECO:0000256" key="2">
    <source>
        <dbReference type="ARBA" id="ARBA00022737"/>
    </source>
</evidence>
<keyword evidence="5" id="KW-1185">Reference proteome</keyword>
<dbReference type="GO" id="GO:0017183">
    <property type="term" value="P:protein histidyl modification to diphthamide"/>
    <property type="evidence" value="ECO:0007669"/>
    <property type="project" value="TreeGrafter"/>
</dbReference>
<dbReference type="AlphaFoldDB" id="A0A5N5X2J6"/>
<dbReference type="PANTHER" id="PTHR46042">
    <property type="entry name" value="DIPHTHINE METHYLTRANSFERASE"/>
    <property type="match status" value="1"/>
</dbReference>
<reference evidence="4 5" key="1">
    <citation type="submission" date="2019-04" db="EMBL/GenBank/DDBJ databases">
        <title>Friends and foes A comparative genomics study of 23 Aspergillus species from section Flavi.</title>
        <authorList>
            <consortium name="DOE Joint Genome Institute"/>
            <person name="Kjaerbolling I."/>
            <person name="Vesth T."/>
            <person name="Frisvad J.C."/>
            <person name="Nybo J.L."/>
            <person name="Theobald S."/>
            <person name="Kildgaard S."/>
            <person name="Isbrandt T."/>
            <person name="Kuo A."/>
            <person name="Sato A."/>
            <person name="Lyhne E.K."/>
            <person name="Kogle M.E."/>
            <person name="Wiebenga A."/>
            <person name="Kun R.S."/>
            <person name="Lubbers R.J."/>
            <person name="Makela M.R."/>
            <person name="Barry K."/>
            <person name="Chovatia M."/>
            <person name="Clum A."/>
            <person name="Daum C."/>
            <person name="Haridas S."/>
            <person name="He G."/>
            <person name="LaButti K."/>
            <person name="Lipzen A."/>
            <person name="Mondo S."/>
            <person name="Riley R."/>
            <person name="Salamov A."/>
            <person name="Simmons B.A."/>
            <person name="Magnuson J.K."/>
            <person name="Henrissat B."/>
            <person name="Mortensen U.H."/>
            <person name="Larsen T.O."/>
            <person name="Devries R.P."/>
            <person name="Grigoriev I.V."/>
            <person name="Machida M."/>
            <person name="Baker S.E."/>
            <person name="Andersen M.R."/>
        </authorList>
    </citation>
    <scope>NUCLEOTIDE SEQUENCE [LARGE SCALE GENOMIC DNA]</scope>
    <source>
        <strain evidence="4 5">CBS 151.66</strain>
    </source>
</reference>
<protein>
    <recommendedName>
        <fullName evidence="6">WD40-repeat-containing domain protein</fullName>
    </recommendedName>
</protein>
<dbReference type="InterPro" id="IPR015943">
    <property type="entry name" value="WD40/YVTN_repeat-like_dom_sf"/>
</dbReference>
<evidence type="ECO:0000313" key="4">
    <source>
        <dbReference type="EMBL" id="KAB8073704.1"/>
    </source>
</evidence>
<dbReference type="OrthoDB" id="1930760at2759"/>
<name>A0A5N5X2J6_9EURO</name>
<sequence>MPLQKPLSATTIILDQPPSCLQTCPASPNHIIIGTYLLTETKDAEGAIQQTKTGSLQLWHLTPETNTLSLIQKVPLPYAVFDLHFHPRVPSLLAITTSAASVALFRVSSSGPLPEIQHVWTKPVHEDPSIPALFLAWTPTNWLNQAQADGFAVTFSDGRTTVFGARDGDVAGPCDEVAELGSFAAREMIEVWFVALGTFSEPDSAGEMQVPYLFTGNDFGSLHTRRFDCGDGGELLGPLLLDHDDRARHHTSGVTAILPLPVAVEAGAPLVLTGSYDECLRVYHATRRGEVLAEEGLGGGVWRLQLVRTECVSLEGGEEWKFLVLASCMHAGTRVVRVTRKLGHGGEGSVWGIDVLAEFTEHESMNYASDVWKPEGGYDLQGKEMSELLFVSCSFYDRRLCLWRVNV</sequence>
<dbReference type="SUPFAM" id="SSF50978">
    <property type="entry name" value="WD40 repeat-like"/>
    <property type="match status" value="1"/>
</dbReference>
<dbReference type="InterPro" id="IPR036322">
    <property type="entry name" value="WD40_repeat_dom_sf"/>
</dbReference>
<evidence type="ECO:0000256" key="1">
    <source>
        <dbReference type="ARBA" id="ARBA00022574"/>
    </source>
</evidence>
<proteinExistence type="predicted"/>
<evidence type="ECO:0000256" key="3">
    <source>
        <dbReference type="ARBA" id="ARBA00043952"/>
    </source>
</evidence>
<comment type="pathway">
    <text evidence="3">Protein modification.</text>
</comment>
<dbReference type="EMBL" id="ML732222">
    <property type="protein sequence ID" value="KAB8073704.1"/>
    <property type="molecule type" value="Genomic_DNA"/>
</dbReference>
<keyword evidence="2" id="KW-0677">Repeat</keyword>
<evidence type="ECO:0000313" key="5">
    <source>
        <dbReference type="Proteomes" id="UP000326565"/>
    </source>
</evidence>